<keyword evidence="5 7" id="KW-1133">Transmembrane helix</keyword>
<keyword evidence="10" id="KW-1185">Reference proteome</keyword>
<dbReference type="InterPro" id="IPR000515">
    <property type="entry name" value="MetI-like"/>
</dbReference>
<organism evidence="9 10">
    <name type="scientific">Irregularibacter muris</name>
    <dbReference type="NCBI Taxonomy" id="1796619"/>
    <lineage>
        <taxon>Bacteria</taxon>
        <taxon>Bacillati</taxon>
        <taxon>Bacillota</taxon>
        <taxon>Clostridia</taxon>
        <taxon>Eubacteriales</taxon>
        <taxon>Eubacteriaceae</taxon>
        <taxon>Irregularibacter</taxon>
    </lineage>
</organism>
<feature type="domain" description="ABC transmembrane type-1" evidence="8">
    <location>
        <begin position="55"/>
        <end position="239"/>
    </location>
</feature>
<dbReference type="Gene3D" id="1.10.3720.10">
    <property type="entry name" value="MetI-like"/>
    <property type="match status" value="1"/>
</dbReference>
<feature type="transmembrane region" description="Helical" evidence="7">
    <location>
        <begin position="221"/>
        <end position="239"/>
    </location>
</feature>
<comment type="subcellular location">
    <subcellularLocation>
        <location evidence="1 7">Cell membrane</location>
        <topology evidence="1 7">Multi-pass membrane protein</topology>
    </subcellularLocation>
</comment>
<proteinExistence type="inferred from homology"/>
<feature type="transmembrane region" description="Helical" evidence="7">
    <location>
        <begin position="164"/>
        <end position="189"/>
    </location>
</feature>
<evidence type="ECO:0000313" key="10">
    <source>
        <dbReference type="Proteomes" id="UP001205748"/>
    </source>
</evidence>
<feature type="transmembrane region" description="Helical" evidence="7">
    <location>
        <begin position="67"/>
        <end position="85"/>
    </location>
</feature>
<keyword evidence="4 7" id="KW-0812">Transmembrane</keyword>
<evidence type="ECO:0000256" key="4">
    <source>
        <dbReference type="ARBA" id="ARBA00022692"/>
    </source>
</evidence>
<feature type="transmembrane region" description="Helical" evidence="7">
    <location>
        <begin position="97"/>
        <end position="117"/>
    </location>
</feature>
<feature type="transmembrane region" description="Helical" evidence="7">
    <location>
        <begin position="123"/>
        <end position="143"/>
    </location>
</feature>
<evidence type="ECO:0000256" key="7">
    <source>
        <dbReference type="RuleBase" id="RU363032"/>
    </source>
</evidence>
<dbReference type="CDD" id="cd06261">
    <property type="entry name" value="TM_PBP2"/>
    <property type="match status" value="1"/>
</dbReference>
<sequence>MKISIIRSKFKKVFIVLFWVFIWEIVAGRINQEIYLPSPFSTCKAFYRLLFIKDTYRTILFSSYRTIFGFILSCFWGIVLGYFCGINDFLYDLFNPFISTLRTVPVMSIIIIALLWFQDTHVPVFVAFLMGFPILWINTVMGIKNTDKKLLEMCKVYQVKKLRVIQSVYFPSALPYIKSAMISALGIGWKVTSAAEVLSLPKYSIGRFLYDSKVYLEVPDLFAWTVMIVILSFLFEKTLMGLLDTKSSKIDTHRENPL</sequence>
<evidence type="ECO:0000256" key="3">
    <source>
        <dbReference type="ARBA" id="ARBA00022475"/>
    </source>
</evidence>
<dbReference type="GO" id="GO:0055085">
    <property type="term" value="P:transmembrane transport"/>
    <property type="evidence" value="ECO:0007669"/>
    <property type="project" value="InterPro"/>
</dbReference>
<dbReference type="EMBL" id="JANKAS010000011">
    <property type="protein sequence ID" value="MCR1899614.1"/>
    <property type="molecule type" value="Genomic_DNA"/>
</dbReference>
<comment type="caution">
    <text evidence="9">The sequence shown here is derived from an EMBL/GenBank/DDBJ whole genome shotgun (WGS) entry which is preliminary data.</text>
</comment>
<dbReference type="RefSeq" id="WP_257532153.1">
    <property type="nucleotide sequence ID" value="NZ_JANKAS010000011.1"/>
</dbReference>
<accession>A0AAE3HIM3</accession>
<protein>
    <submittedName>
        <fullName evidence="9">ABC transporter permease subunit</fullName>
    </submittedName>
</protein>
<dbReference type="InterPro" id="IPR035906">
    <property type="entry name" value="MetI-like_sf"/>
</dbReference>
<dbReference type="SUPFAM" id="SSF161098">
    <property type="entry name" value="MetI-like"/>
    <property type="match status" value="1"/>
</dbReference>
<keyword evidence="6 7" id="KW-0472">Membrane</keyword>
<gene>
    <name evidence="9" type="ORF">NSA47_11565</name>
</gene>
<dbReference type="PANTHER" id="PTHR30151:SF0">
    <property type="entry name" value="ABC TRANSPORTER PERMEASE PROTEIN MJ0413-RELATED"/>
    <property type="match status" value="1"/>
</dbReference>
<dbReference type="Pfam" id="PF00528">
    <property type="entry name" value="BPD_transp_1"/>
    <property type="match status" value="1"/>
</dbReference>
<dbReference type="AlphaFoldDB" id="A0AAE3HIM3"/>
<reference evidence="9" key="1">
    <citation type="submission" date="2022-07" db="EMBL/GenBank/DDBJ databases">
        <title>Enhanced cultured diversity of the mouse gut microbiota enables custom-made synthetic communities.</title>
        <authorList>
            <person name="Afrizal A."/>
        </authorList>
    </citation>
    <scope>NUCLEOTIDE SEQUENCE</scope>
    <source>
        <strain evidence="9">DSM 28593</strain>
    </source>
</reference>
<evidence type="ECO:0000256" key="6">
    <source>
        <dbReference type="ARBA" id="ARBA00023136"/>
    </source>
</evidence>
<evidence type="ECO:0000256" key="5">
    <source>
        <dbReference type="ARBA" id="ARBA00022989"/>
    </source>
</evidence>
<evidence type="ECO:0000313" key="9">
    <source>
        <dbReference type="EMBL" id="MCR1899614.1"/>
    </source>
</evidence>
<name>A0AAE3HIM3_9FIRM</name>
<evidence type="ECO:0000256" key="1">
    <source>
        <dbReference type="ARBA" id="ARBA00004651"/>
    </source>
</evidence>
<dbReference type="GO" id="GO:0005886">
    <property type="term" value="C:plasma membrane"/>
    <property type="evidence" value="ECO:0007669"/>
    <property type="project" value="UniProtKB-SubCell"/>
</dbReference>
<dbReference type="Proteomes" id="UP001205748">
    <property type="component" value="Unassembled WGS sequence"/>
</dbReference>
<comment type="similarity">
    <text evidence="7">Belongs to the binding-protein-dependent transport system permease family.</text>
</comment>
<keyword evidence="3" id="KW-1003">Cell membrane</keyword>
<evidence type="ECO:0000259" key="8">
    <source>
        <dbReference type="PROSITE" id="PS50928"/>
    </source>
</evidence>
<keyword evidence="2 7" id="KW-0813">Transport</keyword>
<dbReference type="PROSITE" id="PS50928">
    <property type="entry name" value="ABC_TM1"/>
    <property type="match status" value="1"/>
</dbReference>
<evidence type="ECO:0000256" key="2">
    <source>
        <dbReference type="ARBA" id="ARBA00022448"/>
    </source>
</evidence>
<dbReference type="PANTHER" id="PTHR30151">
    <property type="entry name" value="ALKANE SULFONATE ABC TRANSPORTER-RELATED, MEMBRANE SUBUNIT"/>
    <property type="match status" value="1"/>
</dbReference>